<evidence type="ECO:0000256" key="2">
    <source>
        <dbReference type="RuleBase" id="RU000363"/>
    </source>
</evidence>
<dbReference type="GO" id="GO:0016491">
    <property type="term" value="F:oxidoreductase activity"/>
    <property type="evidence" value="ECO:0007669"/>
    <property type="project" value="UniProtKB-KW"/>
</dbReference>
<keyword evidence="1" id="KW-0560">Oxidoreductase</keyword>
<dbReference type="SUPFAM" id="SSF51735">
    <property type="entry name" value="NAD(P)-binding Rossmann-fold domains"/>
    <property type="match status" value="1"/>
</dbReference>
<dbReference type="PANTHER" id="PTHR43157">
    <property type="entry name" value="PHOSPHATIDYLINOSITOL-GLYCAN BIOSYNTHESIS CLASS F PROTEIN-RELATED"/>
    <property type="match status" value="1"/>
</dbReference>
<evidence type="ECO:0000313" key="4">
    <source>
        <dbReference type="Proteomes" id="UP000537126"/>
    </source>
</evidence>
<sequence length="279" mass="31496">MVKNILLTGATSGIGKAAAKKLLQEGHFLILPYRNEEKASVLKEELEAIAPDRFDLQRCDLASLDSIRSFADYVKEKYDYLDVLINNAGVWNRHFRESQDGIELTWAVNHLAPFLLTNLLLDLLRKGRRARIVNVSSDLHQGSIDFEDIEFRKKEYNGVAAYRQSKLANILFTKELARRVQEDGITANALMPGFISTDLFQDLNFFARLIIKIIAKSPEKGAETIVYLALSPEVEGVSGKYFKDKKEAISSRQSQNIDLAKRLWAVSEQMTGLRASVSE</sequence>
<proteinExistence type="inferred from homology"/>
<dbReference type="PRINTS" id="PR00080">
    <property type="entry name" value="SDRFAMILY"/>
</dbReference>
<dbReference type="EMBL" id="JAASRN010000001">
    <property type="protein sequence ID" value="NIK72916.1"/>
    <property type="molecule type" value="Genomic_DNA"/>
</dbReference>
<organism evidence="3 4">
    <name type="scientific">Thermonema lapsum</name>
    <dbReference type="NCBI Taxonomy" id="28195"/>
    <lineage>
        <taxon>Bacteria</taxon>
        <taxon>Pseudomonadati</taxon>
        <taxon>Bacteroidota</taxon>
        <taxon>Cytophagia</taxon>
        <taxon>Cytophagales</taxon>
        <taxon>Thermonemataceae</taxon>
        <taxon>Thermonema</taxon>
    </lineage>
</organism>
<dbReference type="Pfam" id="PF00106">
    <property type="entry name" value="adh_short"/>
    <property type="match status" value="1"/>
</dbReference>
<name>A0A846MMZ2_9BACT</name>
<dbReference type="AlphaFoldDB" id="A0A846MMZ2"/>
<dbReference type="Gene3D" id="3.40.50.720">
    <property type="entry name" value="NAD(P)-binding Rossmann-like Domain"/>
    <property type="match status" value="1"/>
</dbReference>
<dbReference type="Proteomes" id="UP000537126">
    <property type="component" value="Unassembled WGS sequence"/>
</dbReference>
<protein>
    <submittedName>
        <fullName evidence="3">NAD(P)-dependent dehydrogenase (Short-subunit alcohol dehydrogenase family)</fullName>
    </submittedName>
</protein>
<evidence type="ECO:0000313" key="3">
    <source>
        <dbReference type="EMBL" id="NIK72916.1"/>
    </source>
</evidence>
<gene>
    <name evidence="3" type="ORF">FHS56_000402</name>
</gene>
<dbReference type="InterPro" id="IPR002347">
    <property type="entry name" value="SDR_fam"/>
</dbReference>
<dbReference type="PANTHER" id="PTHR43157:SF31">
    <property type="entry name" value="PHOSPHATIDYLINOSITOL-GLYCAN BIOSYNTHESIS CLASS F PROTEIN"/>
    <property type="match status" value="1"/>
</dbReference>
<dbReference type="PRINTS" id="PR00081">
    <property type="entry name" value="GDHRDH"/>
</dbReference>
<dbReference type="CDD" id="cd05327">
    <property type="entry name" value="retinol-DH_like_SDR_c_like"/>
    <property type="match status" value="1"/>
</dbReference>
<dbReference type="InterPro" id="IPR036291">
    <property type="entry name" value="NAD(P)-bd_dom_sf"/>
</dbReference>
<comment type="similarity">
    <text evidence="2">Belongs to the short-chain dehydrogenases/reductases (SDR) family.</text>
</comment>
<accession>A0A846MMZ2</accession>
<evidence type="ECO:0000256" key="1">
    <source>
        <dbReference type="ARBA" id="ARBA00023002"/>
    </source>
</evidence>
<keyword evidence="4" id="KW-1185">Reference proteome</keyword>
<comment type="caution">
    <text evidence="3">The sequence shown here is derived from an EMBL/GenBank/DDBJ whole genome shotgun (WGS) entry which is preliminary data.</text>
</comment>
<dbReference type="RefSeq" id="WP_166918206.1">
    <property type="nucleotide sequence ID" value="NZ_JAASRN010000001.1"/>
</dbReference>
<reference evidence="3 4" key="1">
    <citation type="submission" date="2020-03" db="EMBL/GenBank/DDBJ databases">
        <title>Genomic Encyclopedia of Type Strains, Phase IV (KMG-IV): sequencing the most valuable type-strain genomes for metagenomic binning, comparative biology and taxonomic classification.</title>
        <authorList>
            <person name="Goeker M."/>
        </authorList>
    </citation>
    <scope>NUCLEOTIDE SEQUENCE [LARGE SCALE GENOMIC DNA]</scope>
    <source>
        <strain evidence="3 4">DSM 5718</strain>
    </source>
</reference>